<name>A0ACB7TK62_HYAAI</name>
<gene>
    <name evidence="1" type="ORF">HPB50_013262</name>
</gene>
<organism evidence="1 2">
    <name type="scientific">Hyalomma asiaticum</name>
    <name type="common">Tick</name>
    <dbReference type="NCBI Taxonomy" id="266040"/>
    <lineage>
        <taxon>Eukaryota</taxon>
        <taxon>Metazoa</taxon>
        <taxon>Ecdysozoa</taxon>
        <taxon>Arthropoda</taxon>
        <taxon>Chelicerata</taxon>
        <taxon>Arachnida</taxon>
        <taxon>Acari</taxon>
        <taxon>Parasitiformes</taxon>
        <taxon>Ixodida</taxon>
        <taxon>Ixodoidea</taxon>
        <taxon>Ixodidae</taxon>
        <taxon>Hyalomminae</taxon>
        <taxon>Hyalomma</taxon>
    </lineage>
</organism>
<comment type="caution">
    <text evidence="1">The sequence shown here is derived from an EMBL/GenBank/DDBJ whole genome shotgun (WGS) entry which is preliminary data.</text>
</comment>
<evidence type="ECO:0000313" key="2">
    <source>
        <dbReference type="Proteomes" id="UP000821845"/>
    </source>
</evidence>
<proteinExistence type="predicted"/>
<dbReference type="Proteomes" id="UP000821845">
    <property type="component" value="Chromosome 1"/>
</dbReference>
<sequence length="107" mass="12242">MNAAREAANHLNVVISVPRQVSPQAHRDNYGVQSLEEYYRVAIYVPHLDSVTASLARRFSKSNERSFKLLQLHSSKMKHLSCVEFAALAEELQCFYDIDNFKEEAIV</sequence>
<protein>
    <submittedName>
        <fullName evidence="1">Uncharacterized protein</fullName>
    </submittedName>
</protein>
<reference evidence="1" key="1">
    <citation type="submission" date="2020-05" db="EMBL/GenBank/DDBJ databases">
        <title>Large-scale comparative analyses of tick genomes elucidate their genetic diversity and vector capacities.</title>
        <authorList>
            <person name="Jia N."/>
            <person name="Wang J."/>
            <person name="Shi W."/>
            <person name="Du L."/>
            <person name="Sun Y."/>
            <person name="Zhan W."/>
            <person name="Jiang J."/>
            <person name="Wang Q."/>
            <person name="Zhang B."/>
            <person name="Ji P."/>
            <person name="Sakyi L.B."/>
            <person name="Cui X."/>
            <person name="Yuan T."/>
            <person name="Jiang B."/>
            <person name="Yang W."/>
            <person name="Lam T.T.-Y."/>
            <person name="Chang Q."/>
            <person name="Ding S."/>
            <person name="Wang X."/>
            <person name="Zhu J."/>
            <person name="Ruan X."/>
            <person name="Zhao L."/>
            <person name="Wei J."/>
            <person name="Que T."/>
            <person name="Du C."/>
            <person name="Cheng J."/>
            <person name="Dai P."/>
            <person name="Han X."/>
            <person name="Huang E."/>
            <person name="Gao Y."/>
            <person name="Liu J."/>
            <person name="Shao H."/>
            <person name="Ye R."/>
            <person name="Li L."/>
            <person name="Wei W."/>
            <person name="Wang X."/>
            <person name="Wang C."/>
            <person name="Yang T."/>
            <person name="Huo Q."/>
            <person name="Li W."/>
            <person name="Guo W."/>
            <person name="Chen H."/>
            <person name="Zhou L."/>
            <person name="Ni X."/>
            <person name="Tian J."/>
            <person name="Zhou Y."/>
            <person name="Sheng Y."/>
            <person name="Liu T."/>
            <person name="Pan Y."/>
            <person name="Xia L."/>
            <person name="Li J."/>
            <person name="Zhao F."/>
            <person name="Cao W."/>
        </authorList>
    </citation>
    <scope>NUCLEOTIDE SEQUENCE</scope>
    <source>
        <strain evidence="1">Hyas-2018</strain>
    </source>
</reference>
<accession>A0ACB7TK62</accession>
<keyword evidence="2" id="KW-1185">Reference proteome</keyword>
<dbReference type="EMBL" id="CM023481">
    <property type="protein sequence ID" value="KAH6946414.1"/>
    <property type="molecule type" value="Genomic_DNA"/>
</dbReference>
<evidence type="ECO:0000313" key="1">
    <source>
        <dbReference type="EMBL" id="KAH6946414.1"/>
    </source>
</evidence>